<dbReference type="Gene3D" id="3.40.50.720">
    <property type="entry name" value="NAD(P)-binding Rossmann-like Domain"/>
    <property type="match status" value="1"/>
</dbReference>
<dbReference type="InterPro" id="IPR014189">
    <property type="entry name" value="Quinone_OxRdtase_PIG3"/>
</dbReference>
<feature type="domain" description="Enoyl reductase (ER)" evidence="3">
    <location>
        <begin position="10"/>
        <end position="323"/>
    </location>
</feature>
<keyword evidence="5" id="KW-1185">Reference proteome</keyword>
<dbReference type="SUPFAM" id="SSF51735">
    <property type="entry name" value="NAD(P)-binding Rossmann-fold domains"/>
    <property type="match status" value="1"/>
</dbReference>
<dbReference type="InterPro" id="IPR011032">
    <property type="entry name" value="GroES-like_sf"/>
</dbReference>
<dbReference type="InterPro" id="IPR013154">
    <property type="entry name" value="ADH-like_N"/>
</dbReference>
<keyword evidence="1" id="KW-0521">NADP</keyword>
<dbReference type="Pfam" id="PF00107">
    <property type="entry name" value="ADH_zinc_N"/>
    <property type="match status" value="1"/>
</dbReference>
<dbReference type="Pfam" id="PF08240">
    <property type="entry name" value="ADH_N"/>
    <property type="match status" value="1"/>
</dbReference>
<dbReference type="PANTHER" id="PTHR48106">
    <property type="entry name" value="QUINONE OXIDOREDUCTASE PIG3-RELATED"/>
    <property type="match status" value="1"/>
</dbReference>
<dbReference type="SMART" id="SM00829">
    <property type="entry name" value="PKS_ER"/>
    <property type="match status" value="1"/>
</dbReference>
<sequence length="325" mass="33068">MRAVVARSPGGREVLALADVPDLVAGEGEVLIDVVAAGVNRADISQREGRYPPPPGASELIGLECSGRIAALGAGVDGFGVGDEVCALLPSGGYASQVTVAAGLVLPKPDGVSLVDAAGLPETVCTVWSNVFMLAGLQQGETLLVHGGASGIGTTAIQLARALGARVAATVGSDWKAERCRELGADPAINYQASDFVAELLSATSGHGADVILDVVGAAYLSRNLEAVATNGRLVVIGLQKGATAELNLGALMAKRAAVLATGLRMRPLAEKAAIVASVRENVWPLVAEGHLKPIVDRVLPLAEAAEAHRVIEASEHVGKVLLSV</sequence>
<dbReference type="EMBL" id="JBHRZH010000022">
    <property type="protein sequence ID" value="MFC3764028.1"/>
    <property type="molecule type" value="Genomic_DNA"/>
</dbReference>
<dbReference type="InterPro" id="IPR013149">
    <property type="entry name" value="ADH-like_C"/>
</dbReference>
<dbReference type="PANTHER" id="PTHR48106:SF8">
    <property type="entry name" value="OS02G0805600 PROTEIN"/>
    <property type="match status" value="1"/>
</dbReference>
<dbReference type="NCBIfam" id="TIGR02824">
    <property type="entry name" value="quinone_pig3"/>
    <property type="match status" value="1"/>
</dbReference>
<evidence type="ECO:0000256" key="1">
    <source>
        <dbReference type="ARBA" id="ARBA00022857"/>
    </source>
</evidence>
<name>A0ABV7YGL6_9ACTN</name>
<proteinExistence type="predicted"/>
<gene>
    <name evidence="4" type="ORF">ACFOUW_24555</name>
</gene>
<keyword evidence="2" id="KW-0560">Oxidoreductase</keyword>
<organism evidence="4 5">
    <name type="scientific">Tenggerimyces flavus</name>
    <dbReference type="NCBI Taxonomy" id="1708749"/>
    <lineage>
        <taxon>Bacteria</taxon>
        <taxon>Bacillati</taxon>
        <taxon>Actinomycetota</taxon>
        <taxon>Actinomycetes</taxon>
        <taxon>Propionibacteriales</taxon>
        <taxon>Nocardioidaceae</taxon>
        <taxon>Tenggerimyces</taxon>
    </lineage>
</organism>
<dbReference type="InterPro" id="IPR036291">
    <property type="entry name" value="NAD(P)-bd_dom_sf"/>
</dbReference>
<dbReference type="CDD" id="cd05276">
    <property type="entry name" value="p53_inducible_oxidoreductase"/>
    <property type="match status" value="1"/>
</dbReference>
<comment type="caution">
    <text evidence="4">The sequence shown here is derived from an EMBL/GenBank/DDBJ whole genome shotgun (WGS) entry which is preliminary data.</text>
</comment>
<accession>A0ABV7YGL6</accession>
<protein>
    <submittedName>
        <fullName evidence="4">NAD(P)H-quinone oxidoreductase</fullName>
    </submittedName>
</protein>
<dbReference type="Gene3D" id="3.90.180.10">
    <property type="entry name" value="Medium-chain alcohol dehydrogenases, catalytic domain"/>
    <property type="match status" value="1"/>
</dbReference>
<evidence type="ECO:0000313" key="4">
    <source>
        <dbReference type="EMBL" id="MFC3764028.1"/>
    </source>
</evidence>
<dbReference type="RefSeq" id="WP_205116147.1">
    <property type="nucleotide sequence ID" value="NZ_JAFBCM010000001.1"/>
</dbReference>
<evidence type="ECO:0000313" key="5">
    <source>
        <dbReference type="Proteomes" id="UP001595699"/>
    </source>
</evidence>
<dbReference type="InterPro" id="IPR020843">
    <property type="entry name" value="ER"/>
</dbReference>
<reference evidence="5" key="1">
    <citation type="journal article" date="2019" name="Int. J. Syst. Evol. Microbiol.">
        <title>The Global Catalogue of Microorganisms (GCM) 10K type strain sequencing project: providing services to taxonomists for standard genome sequencing and annotation.</title>
        <authorList>
            <consortium name="The Broad Institute Genomics Platform"/>
            <consortium name="The Broad Institute Genome Sequencing Center for Infectious Disease"/>
            <person name="Wu L."/>
            <person name="Ma J."/>
        </authorList>
    </citation>
    <scope>NUCLEOTIDE SEQUENCE [LARGE SCALE GENOMIC DNA]</scope>
    <source>
        <strain evidence="5">CGMCC 4.7241</strain>
    </source>
</reference>
<evidence type="ECO:0000256" key="2">
    <source>
        <dbReference type="ARBA" id="ARBA00023002"/>
    </source>
</evidence>
<evidence type="ECO:0000259" key="3">
    <source>
        <dbReference type="SMART" id="SM00829"/>
    </source>
</evidence>
<dbReference type="SUPFAM" id="SSF50129">
    <property type="entry name" value="GroES-like"/>
    <property type="match status" value="1"/>
</dbReference>
<dbReference type="Proteomes" id="UP001595699">
    <property type="component" value="Unassembled WGS sequence"/>
</dbReference>